<evidence type="ECO:0000313" key="3">
    <source>
        <dbReference type="Proteomes" id="UP001293718"/>
    </source>
</evidence>
<dbReference type="Proteomes" id="UP001293718">
    <property type="component" value="Unassembled WGS sequence"/>
</dbReference>
<gene>
    <name evidence="2" type="ORF">SM757_10270</name>
</gene>
<proteinExistence type="predicted"/>
<comment type="caution">
    <text evidence="2">The sequence shown here is derived from an EMBL/GenBank/DDBJ whole genome shotgun (WGS) entry which is preliminary data.</text>
</comment>
<accession>A0ABU5IDB0</accession>
<feature type="compositionally biased region" description="Low complexity" evidence="1">
    <location>
        <begin position="1"/>
        <end position="18"/>
    </location>
</feature>
<name>A0ABU5IDB0_9BURK</name>
<evidence type="ECO:0000313" key="2">
    <source>
        <dbReference type="EMBL" id="MDZ5456952.1"/>
    </source>
</evidence>
<dbReference type="EMBL" id="JAXOJX010000013">
    <property type="protein sequence ID" value="MDZ5456952.1"/>
    <property type="molecule type" value="Genomic_DNA"/>
</dbReference>
<keyword evidence="3" id="KW-1185">Reference proteome</keyword>
<evidence type="ECO:0000256" key="1">
    <source>
        <dbReference type="SAM" id="MobiDB-lite"/>
    </source>
</evidence>
<sequence>MTRSEALAPPSTAPAVPSRRARRPWRRMAQALARWLRRTGLAPRLDEDGRWLAGAASLEELERRQRRLERHGSPLPPIRLP</sequence>
<dbReference type="RefSeq" id="WP_322465385.1">
    <property type="nucleotide sequence ID" value="NZ_JAXOJX010000013.1"/>
</dbReference>
<feature type="region of interest" description="Disordered" evidence="1">
    <location>
        <begin position="1"/>
        <end position="23"/>
    </location>
</feature>
<organism evidence="2 3">
    <name type="scientific">Azohydromonas lata</name>
    <dbReference type="NCBI Taxonomy" id="45677"/>
    <lineage>
        <taxon>Bacteria</taxon>
        <taxon>Pseudomonadati</taxon>
        <taxon>Pseudomonadota</taxon>
        <taxon>Betaproteobacteria</taxon>
        <taxon>Burkholderiales</taxon>
        <taxon>Sphaerotilaceae</taxon>
        <taxon>Azohydromonas</taxon>
    </lineage>
</organism>
<reference evidence="2 3" key="1">
    <citation type="submission" date="2023-11" db="EMBL/GenBank/DDBJ databases">
        <title>Draft genome of Azohydromonas lata strain H1 (DSM1123), a polyhydroxyalkanoate producer.</title>
        <authorList>
            <person name="Traversa D."/>
            <person name="D'Addabbo P."/>
            <person name="Pazzani C."/>
            <person name="Manzari C."/>
            <person name="Chiara M."/>
            <person name="Scrascia M."/>
        </authorList>
    </citation>
    <scope>NUCLEOTIDE SEQUENCE [LARGE SCALE GENOMIC DNA]</scope>
    <source>
        <strain evidence="2 3">H1</strain>
    </source>
</reference>
<protein>
    <submittedName>
        <fullName evidence="2">Uncharacterized protein</fullName>
    </submittedName>
</protein>